<dbReference type="EMBL" id="WJBU01000002">
    <property type="protein sequence ID" value="MRD46158.1"/>
    <property type="molecule type" value="Genomic_DNA"/>
</dbReference>
<dbReference type="AlphaFoldDB" id="A0A844AUU2"/>
<proteinExistence type="predicted"/>
<dbReference type="Proteomes" id="UP000487350">
    <property type="component" value="Unassembled WGS sequence"/>
</dbReference>
<name>A0A844AUU2_9BURK</name>
<protein>
    <submittedName>
        <fullName evidence="1">Uncharacterized protein</fullName>
    </submittedName>
</protein>
<accession>A0A844AUU2</accession>
<comment type="caution">
    <text evidence="1">The sequence shown here is derived from an EMBL/GenBank/DDBJ whole genome shotgun (WGS) entry which is preliminary data.</text>
</comment>
<dbReference type="RefSeq" id="WP_153583506.1">
    <property type="nucleotide sequence ID" value="NZ_WJBU01000002.1"/>
</dbReference>
<evidence type="ECO:0000313" key="2">
    <source>
        <dbReference type="Proteomes" id="UP000487350"/>
    </source>
</evidence>
<reference evidence="1 2" key="1">
    <citation type="submission" date="2019-11" db="EMBL/GenBank/DDBJ databases">
        <title>Caenimonas koreensis gen. nov., sp. nov., isolated from activated sludge.</title>
        <authorList>
            <person name="Seung H.R."/>
        </authorList>
    </citation>
    <scope>NUCLEOTIDE SEQUENCE [LARGE SCALE GENOMIC DNA]</scope>
    <source>
        <strain evidence="1 2">EMB320</strain>
    </source>
</reference>
<evidence type="ECO:0000313" key="1">
    <source>
        <dbReference type="EMBL" id="MRD46158.1"/>
    </source>
</evidence>
<organism evidence="1 2">
    <name type="scientific">Caenimonas koreensis DSM 17982</name>
    <dbReference type="NCBI Taxonomy" id="1121255"/>
    <lineage>
        <taxon>Bacteria</taxon>
        <taxon>Pseudomonadati</taxon>
        <taxon>Pseudomonadota</taxon>
        <taxon>Betaproteobacteria</taxon>
        <taxon>Burkholderiales</taxon>
        <taxon>Comamonadaceae</taxon>
        <taxon>Caenimonas</taxon>
    </lineage>
</organism>
<gene>
    <name evidence="1" type="ORF">GHT07_02620</name>
</gene>
<sequence>MVKALCERDKLVAAHLGQQNFQAGVELGVEGARMRPHQRLHCVGQGQQQVVHRKPVGSAAARCVGDCRQQFTHLCICLTLRLPGLGLDAHEARRHRVDQSASNAPCLLADRFNGCRRRVVAAPANLGFDGFAHRARAMTLGRCAGCAQLKVTQCFNSELA</sequence>
<keyword evidence="2" id="KW-1185">Reference proteome</keyword>